<dbReference type="AlphaFoldDB" id="A0AAD4IYR2"/>
<evidence type="ECO:0000313" key="8">
    <source>
        <dbReference type="EMBL" id="KAH6824072.1"/>
    </source>
</evidence>
<protein>
    <recommendedName>
        <fullName evidence="6">WAT1-related protein</fullName>
    </recommendedName>
</protein>
<organism evidence="8 9">
    <name type="scientific">Perilla frutescens var. hirtella</name>
    <name type="common">Perilla citriodora</name>
    <name type="synonym">Perilla setoyensis</name>
    <dbReference type="NCBI Taxonomy" id="608512"/>
    <lineage>
        <taxon>Eukaryota</taxon>
        <taxon>Viridiplantae</taxon>
        <taxon>Streptophyta</taxon>
        <taxon>Embryophyta</taxon>
        <taxon>Tracheophyta</taxon>
        <taxon>Spermatophyta</taxon>
        <taxon>Magnoliopsida</taxon>
        <taxon>eudicotyledons</taxon>
        <taxon>Gunneridae</taxon>
        <taxon>Pentapetalae</taxon>
        <taxon>asterids</taxon>
        <taxon>lamiids</taxon>
        <taxon>Lamiales</taxon>
        <taxon>Lamiaceae</taxon>
        <taxon>Nepetoideae</taxon>
        <taxon>Elsholtzieae</taxon>
        <taxon>Perilla</taxon>
    </lineage>
</organism>
<feature type="transmembrane region" description="Helical" evidence="6">
    <location>
        <begin position="108"/>
        <end position="128"/>
    </location>
</feature>
<dbReference type="SUPFAM" id="SSF103481">
    <property type="entry name" value="Multidrug resistance efflux transporter EmrE"/>
    <property type="match status" value="1"/>
</dbReference>
<name>A0AAD4IYR2_PERFH</name>
<dbReference type="Proteomes" id="UP001190926">
    <property type="component" value="Unassembled WGS sequence"/>
</dbReference>
<feature type="transmembrane region" description="Helical" evidence="6">
    <location>
        <begin position="188"/>
        <end position="208"/>
    </location>
</feature>
<dbReference type="InterPro" id="IPR030184">
    <property type="entry name" value="WAT1-related"/>
</dbReference>
<evidence type="ECO:0000313" key="9">
    <source>
        <dbReference type="Proteomes" id="UP001190926"/>
    </source>
</evidence>
<keyword evidence="9" id="KW-1185">Reference proteome</keyword>
<feature type="transmembrane region" description="Helical" evidence="6">
    <location>
        <begin position="6"/>
        <end position="28"/>
    </location>
</feature>
<feature type="transmembrane region" description="Helical" evidence="6">
    <location>
        <begin position="72"/>
        <end position="96"/>
    </location>
</feature>
<dbReference type="GO" id="GO:0022857">
    <property type="term" value="F:transmembrane transporter activity"/>
    <property type="evidence" value="ECO:0007669"/>
    <property type="project" value="InterPro"/>
</dbReference>
<evidence type="ECO:0000256" key="1">
    <source>
        <dbReference type="ARBA" id="ARBA00004141"/>
    </source>
</evidence>
<dbReference type="InterPro" id="IPR000620">
    <property type="entry name" value="EamA_dom"/>
</dbReference>
<dbReference type="PANTHER" id="PTHR31218">
    <property type="entry name" value="WAT1-RELATED PROTEIN"/>
    <property type="match status" value="1"/>
</dbReference>
<accession>A0AAD4IYR2</accession>
<reference evidence="8 9" key="1">
    <citation type="journal article" date="2021" name="Nat. Commun.">
        <title>Incipient diploidization of the medicinal plant Perilla within 10,000 years.</title>
        <authorList>
            <person name="Zhang Y."/>
            <person name="Shen Q."/>
            <person name="Leng L."/>
            <person name="Zhang D."/>
            <person name="Chen S."/>
            <person name="Shi Y."/>
            <person name="Ning Z."/>
            <person name="Chen S."/>
        </authorList>
    </citation>
    <scope>NUCLEOTIDE SEQUENCE [LARGE SCALE GENOMIC DNA]</scope>
    <source>
        <strain evidence="9">cv. PC099</strain>
    </source>
</reference>
<evidence type="ECO:0000259" key="7">
    <source>
        <dbReference type="Pfam" id="PF00892"/>
    </source>
</evidence>
<keyword evidence="3 6" id="KW-0812">Transmembrane</keyword>
<feature type="transmembrane region" description="Helical" evidence="6">
    <location>
        <begin position="40"/>
        <end position="60"/>
    </location>
</feature>
<comment type="caution">
    <text evidence="8">The sequence shown here is derived from an EMBL/GenBank/DDBJ whole genome shotgun (WGS) entry which is preliminary data.</text>
</comment>
<dbReference type="InterPro" id="IPR037185">
    <property type="entry name" value="EmrE-like"/>
</dbReference>
<feature type="transmembrane region" description="Helical" evidence="6">
    <location>
        <begin position="220"/>
        <end position="240"/>
    </location>
</feature>
<comment type="subcellular location">
    <subcellularLocation>
        <location evidence="1 6">Membrane</location>
        <topology evidence="1 6">Multi-pass membrane protein</topology>
    </subcellularLocation>
</comment>
<feature type="transmembrane region" description="Helical" evidence="6">
    <location>
        <begin position="252"/>
        <end position="273"/>
    </location>
</feature>
<comment type="similarity">
    <text evidence="2 6">Belongs to the drug/metabolite transporter (DMT) superfamily. Plant drug/metabolite exporter (P-DME) (TC 2.A.7.4) family.</text>
</comment>
<dbReference type="GO" id="GO:0016020">
    <property type="term" value="C:membrane"/>
    <property type="evidence" value="ECO:0007669"/>
    <property type="project" value="UniProtKB-SubCell"/>
</dbReference>
<keyword evidence="5 6" id="KW-0472">Membrane</keyword>
<proteinExistence type="inferred from homology"/>
<evidence type="ECO:0000256" key="6">
    <source>
        <dbReference type="RuleBase" id="RU363077"/>
    </source>
</evidence>
<dbReference type="Pfam" id="PF00892">
    <property type="entry name" value="EamA"/>
    <property type="match status" value="1"/>
</dbReference>
<feature type="transmembrane region" description="Helical" evidence="6">
    <location>
        <begin position="279"/>
        <end position="299"/>
    </location>
</feature>
<evidence type="ECO:0000256" key="5">
    <source>
        <dbReference type="ARBA" id="ARBA00023136"/>
    </source>
</evidence>
<gene>
    <name evidence="8" type="ORF">C2S53_004038</name>
</gene>
<feature type="domain" description="EamA" evidence="7">
    <location>
        <begin position="158"/>
        <end position="296"/>
    </location>
</feature>
<feature type="transmembrane region" description="Helical" evidence="6">
    <location>
        <begin position="156"/>
        <end position="176"/>
    </location>
</feature>
<dbReference type="EMBL" id="SDAM02000517">
    <property type="protein sequence ID" value="KAH6824072.1"/>
    <property type="molecule type" value="Genomic_DNA"/>
</dbReference>
<evidence type="ECO:0000256" key="3">
    <source>
        <dbReference type="ARBA" id="ARBA00022692"/>
    </source>
</evidence>
<evidence type="ECO:0000256" key="2">
    <source>
        <dbReference type="ARBA" id="ARBA00007635"/>
    </source>
</evidence>
<keyword evidence="4 6" id="KW-1133">Transmembrane helix</keyword>
<evidence type="ECO:0000256" key="4">
    <source>
        <dbReference type="ARBA" id="ARBA00022989"/>
    </source>
</evidence>
<sequence>MEKQKPYIAAIVIQCSIAGMILLSKAAISSGMKPSVFVAYRQAFATVALLPFVFFFPRVALSFNLSFGGLEYVSATIGAAAFGIILPLVFVISVCLRLEKVDISERNGVAKLMGSVVCVCGAMAFTFYKGPPLYSGHDHIHAHHSFDEKTPSKHQWVKGSLLCFASTLTYALWLTHQAPLLKQHPGKLRFTILQSGFSCVAASVYAAATERHLNSWKLGWNIHLLSVAYSGIIVTGMTFWLQAWVIEKKGPIFNAIFGPLTLIIAAIFSAIFLQETLHWGSFLGCGLVVGGLYIFLWGSNEEAQIVARKELGHATEEAR</sequence>